<dbReference type="SUPFAM" id="SSF74788">
    <property type="entry name" value="Cullin repeat-like"/>
    <property type="match status" value="1"/>
</dbReference>
<dbReference type="InterPro" id="IPR016159">
    <property type="entry name" value="Cullin_repeat-like_dom_sf"/>
</dbReference>
<dbReference type="Proteomes" id="UP000257109">
    <property type="component" value="Unassembled WGS sequence"/>
</dbReference>
<comment type="similarity">
    <text evidence="1 3">Belongs to the EXO70 family.</text>
</comment>
<evidence type="ECO:0000256" key="3">
    <source>
        <dbReference type="RuleBase" id="RU365026"/>
    </source>
</evidence>
<dbReference type="GO" id="GO:0015031">
    <property type="term" value="P:protein transport"/>
    <property type="evidence" value="ECO:0007669"/>
    <property type="project" value="UniProtKB-KW"/>
</dbReference>
<dbReference type="InterPro" id="IPR004140">
    <property type="entry name" value="Exo70"/>
</dbReference>
<keyword evidence="3" id="KW-0268">Exocytosis</keyword>
<feature type="non-terminal residue" evidence="5">
    <location>
        <position position="1"/>
    </location>
</feature>
<organism evidence="5 6">
    <name type="scientific">Mucuna pruriens</name>
    <name type="common">Velvet bean</name>
    <name type="synonym">Dolichos pruriens</name>
    <dbReference type="NCBI Taxonomy" id="157652"/>
    <lineage>
        <taxon>Eukaryota</taxon>
        <taxon>Viridiplantae</taxon>
        <taxon>Streptophyta</taxon>
        <taxon>Embryophyta</taxon>
        <taxon>Tracheophyta</taxon>
        <taxon>Spermatophyta</taxon>
        <taxon>Magnoliopsida</taxon>
        <taxon>eudicotyledons</taxon>
        <taxon>Gunneridae</taxon>
        <taxon>Pentapetalae</taxon>
        <taxon>rosids</taxon>
        <taxon>fabids</taxon>
        <taxon>Fabales</taxon>
        <taxon>Fabaceae</taxon>
        <taxon>Papilionoideae</taxon>
        <taxon>50 kb inversion clade</taxon>
        <taxon>NPAAA clade</taxon>
        <taxon>indigoferoid/millettioid clade</taxon>
        <taxon>Phaseoleae</taxon>
        <taxon>Mucuna</taxon>
    </lineage>
</organism>
<evidence type="ECO:0000259" key="4">
    <source>
        <dbReference type="Pfam" id="PF03081"/>
    </source>
</evidence>
<comment type="caution">
    <text evidence="5">The sequence shown here is derived from an EMBL/GenBank/DDBJ whole genome shotgun (WGS) entry which is preliminary data.</text>
</comment>
<name>A0A371FIG7_MUCPR</name>
<evidence type="ECO:0000256" key="2">
    <source>
        <dbReference type="ARBA" id="ARBA00022448"/>
    </source>
</evidence>
<dbReference type="STRING" id="157652.A0A371FIG7"/>
<dbReference type="OrthoDB" id="1922221at2759"/>
<keyword evidence="2 3" id="KW-0813">Transport</keyword>
<comment type="function">
    <text evidence="3">Component of the exocyst complex.</text>
</comment>
<dbReference type="GO" id="GO:0000145">
    <property type="term" value="C:exocyst"/>
    <property type="evidence" value="ECO:0007669"/>
    <property type="project" value="InterPro"/>
</dbReference>
<dbReference type="Pfam" id="PF20669">
    <property type="entry name" value="Exo70_N"/>
    <property type="match status" value="1"/>
</dbReference>
<evidence type="ECO:0000313" key="5">
    <source>
        <dbReference type="EMBL" id="RDX78115.1"/>
    </source>
</evidence>
<dbReference type="GO" id="GO:0006887">
    <property type="term" value="P:exocytosis"/>
    <property type="evidence" value="ECO:0007669"/>
    <property type="project" value="UniProtKB-KW"/>
</dbReference>
<dbReference type="AlphaFoldDB" id="A0A371FIG7"/>
<dbReference type="Gene3D" id="1.20.1280.170">
    <property type="entry name" value="Exocyst complex component Exo70"/>
    <property type="match status" value="1"/>
</dbReference>
<keyword evidence="6" id="KW-1185">Reference proteome</keyword>
<reference evidence="5" key="1">
    <citation type="submission" date="2018-05" db="EMBL/GenBank/DDBJ databases">
        <title>Draft genome of Mucuna pruriens seed.</title>
        <authorList>
            <person name="Nnadi N.E."/>
            <person name="Vos R."/>
            <person name="Hasami M.H."/>
            <person name="Devisetty U.K."/>
            <person name="Aguiy J.C."/>
        </authorList>
    </citation>
    <scope>NUCLEOTIDE SEQUENCE [LARGE SCALE GENOMIC DNA]</scope>
    <source>
        <strain evidence="5">JCA_2017</strain>
    </source>
</reference>
<dbReference type="PANTHER" id="PTHR12542:SF92">
    <property type="entry name" value="EXOCYST COMPLEX COMPONENT EXO70E2"/>
    <property type="match status" value="1"/>
</dbReference>
<evidence type="ECO:0000256" key="1">
    <source>
        <dbReference type="ARBA" id="ARBA00006756"/>
    </source>
</evidence>
<accession>A0A371FIG7</accession>
<proteinExistence type="inferred from homology"/>
<evidence type="ECO:0000313" key="6">
    <source>
        <dbReference type="Proteomes" id="UP000257109"/>
    </source>
</evidence>
<feature type="domain" description="Exocyst complex subunit Exo70 C-terminal" evidence="4">
    <location>
        <begin position="267"/>
        <end position="614"/>
    </location>
</feature>
<protein>
    <recommendedName>
        <fullName evidence="3">Exocyst subunit Exo70 family protein</fullName>
    </recommendedName>
</protein>
<dbReference type="Pfam" id="PF03081">
    <property type="entry name" value="Exo70_C"/>
    <property type="match status" value="1"/>
</dbReference>
<dbReference type="InterPro" id="IPR046364">
    <property type="entry name" value="Exo70_C"/>
</dbReference>
<dbReference type="GO" id="GO:0005546">
    <property type="term" value="F:phosphatidylinositol-4,5-bisphosphate binding"/>
    <property type="evidence" value="ECO:0007669"/>
    <property type="project" value="InterPro"/>
</dbReference>
<dbReference type="EMBL" id="QJKJ01008958">
    <property type="protein sequence ID" value="RDX78115.1"/>
    <property type="molecule type" value="Genomic_DNA"/>
</dbReference>
<gene>
    <name evidence="5" type="primary">EXO70E2</name>
    <name evidence="5" type="ORF">CR513_41658</name>
</gene>
<keyword evidence="3" id="KW-0653">Protein transport</keyword>
<dbReference type="PANTHER" id="PTHR12542">
    <property type="entry name" value="EXOCYST COMPLEX PROTEIN EXO70"/>
    <property type="match status" value="1"/>
</dbReference>
<sequence>MEEHKSVISTCEQDQHVVAAAQHILKALAASKTVSDDLRKSLLDLETQLSAMSIVNERKVGGIKQFERQLKCAEDKVMRWEAKPSMTWDSSPSESSEYLKVVGEIQILTQSLESFSVSENWKLEELLQRANAILQVAMSRLEEELVHILVQHKQYFEPEYMSFHSNRVDMVYDESFRSVEDEQIDNASQSSQLEASIVDLVNPAVLEYLKGIANAMFGSKYHQEFCQAFVTSRRDALAEYFVILEMEKLSIEDVLKLEWHCLNREIKKWIRAMKIIVQVYLVSEKRLCKDILGDFGSFYQCCFSEISQSFMLHLLSFGEAVAVGTHTPEKMFRLIDMYEVLEHLAVDVDILFFEEVGSFVRGEFHKLLRSLGDTVKSTFLAFRNAIATNHSKTPFPQGGVHPITKYVMNFIMALVEYGDTLNLLLIDETPIDPAGNKHDTSCPSLCPIACHFLSITTTLESNLTNKSKLYKDVALQHIFMMNNIHYIVQKVKCSDLRHFFGDCWLRQHAGKYLCAARSYEGVTWGSVLSMLKDDGLPNCVSEKTLKKRCKEFSTAFGAVYRIQTGWCIPNPQLREDLQISVSQKVVPAYRTYIGRNSSNIADKYIKYTVDDLQSSD</sequence>